<name>A0ABU6TCG7_9FABA</name>
<reference evidence="4 5" key="1">
    <citation type="journal article" date="2023" name="Plants (Basel)">
        <title>Bridging the Gap: Combining Genomics and Transcriptomics Approaches to Understand Stylosanthes scabra, an Orphan Legume from the Brazilian Caatinga.</title>
        <authorList>
            <person name="Ferreira-Neto J.R.C."/>
            <person name="da Silva M.D."/>
            <person name="Binneck E."/>
            <person name="de Melo N.F."/>
            <person name="da Silva R.H."/>
            <person name="de Melo A.L.T.M."/>
            <person name="Pandolfi V."/>
            <person name="Bustamante F.O."/>
            <person name="Brasileiro-Vidal A.C."/>
            <person name="Benko-Iseppon A.M."/>
        </authorList>
    </citation>
    <scope>NUCLEOTIDE SEQUENCE [LARGE SCALE GENOMIC DNA]</scope>
    <source>
        <tissue evidence="4">Leaves</tissue>
    </source>
</reference>
<proteinExistence type="predicted"/>
<comment type="caution">
    <text evidence="1">Lacks conserved residue(s) required for the propagation of feature annotation.</text>
</comment>
<feature type="chain" id="PRO_5046080343" evidence="2">
    <location>
        <begin position="44"/>
        <end position="211"/>
    </location>
</feature>
<feature type="signal peptide" evidence="2">
    <location>
        <begin position="1"/>
        <end position="43"/>
    </location>
</feature>
<dbReference type="CDD" id="cd01754">
    <property type="entry name" value="PLAT_plant_stress"/>
    <property type="match status" value="1"/>
</dbReference>
<evidence type="ECO:0000259" key="3">
    <source>
        <dbReference type="PROSITE" id="PS50095"/>
    </source>
</evidence>
<dbReference type="InterPro" id="IPR001024">
    <property type="entry name" value="PLAT/LH2_dom"/>
</dbReference>
<dbReference type="EMBL" id="JASCZI010090751">
    <property type="protein sequence ID" value="MED6146044.1"/>
    <property type="molecule type" value="Genomic_DNA"/>
</dbReference>
<organism evidence="4 5">
    <name type="scientific">Stylosanthes scabra</name>
    <dbReference type="NCBI Taxonomy" id="79078"/>
    <lineage>
        <taxon>Eukaryota</taxon>
        <taxon>Viridiplantae</taxon>
        <taxon>Streptophyta</taxon>
        <taxon>Embryophyta</taxon>
        <taxon>Tracheophyta</taxon>
        <taxon>Spermatophyta</taxon>
        <taxon>Magnoliopsida</taxon>
        <taxon>eudicotyledons</taxon>
        <taxon>Gunneridae</taxon>
        <taxon>Pentapetalae</taxon>
        <taxon>rosids</taxon>
        <taxon>fabids</taxon>
        <taxon>Fabales</taxon>
        <taxon>Fabaceae</taxon>
        <taxon>Papilionoideae</taxon>
        <taxon>50 kb inversion clade</taxon>
        <taxon>dalbergioids sensu lato</taxon>
        <taxon>Dalbergieae</taxon>
        <taxon>Pterocarpus clade</taxon>
        <taxon>Stylosanthes</taxon>
    </lineage>
</organism>
<sequence length="211" mass="23219">MRPTFCQLHSSLKQQKASMALPTSFFHLLFLLSLCFITTTVRSADDCVYTVYIRTGSIIKGGTDSIIGLKLYDQYGYGIYITNLEAWGGLMDPGYNYFERGNLDIFSGRGPCLDGPVCAVNVTSDGSGAHHGWYCNYVEVTTTGAHIPCAQQQFTIEQWIATDTSPYQLWAVRNYCNSDSDISKAHVRPAGPEGGNKLRSGFSIVDSAVRV</sequence>
<keyword evidence="5" id="KW-1185">Reference proteome</keyword>
<dbReference type="PANTHER" id="PTHR31718">
    <property type="entry name" value="PLAT DOMAIN-CONTAINING PROTEIN"/>
    <property type="match status" value="1"/>
</dbReference>
<comment type="caution">
    <text evidence="4">The sequence shown here is derived from an EMBL/GenBank/DDBJ whole genome shotgun (WGS) entry which is preliminary data.</text>
</comment>
<dbReference type="PANTHER" id="PTHR31718:SF0">
    <property type="entry name" value="PLAT DOMAIN-CONTAINING PROTEIN 2"/>
    <property type="match status" value="1"/>
</dbReference>
<dbReference type="Gene3D" id="2.60.60.20">
    <property type="entry name" value="PLAT/LH2 domain"/>
    <property type="match status" value="1"/>
</dbReference>
<dbReference type="PROSITE" id="PS50095">
    <property type="entry name" value="PLAT"/>
    <property type="match status" value="1"/>
</dbReference>
<dbReference type="SUPFAM" id="SSF49723">
    <property type="entry name" value="Lipase/lipooxygenase domain (PLAT/LH2 domain)"/>
    <property type="match status" value="1"/>
</dbReference>
<evidence type="ECO:0000313" key="4">
    <source>
        <dbReference type="EMBL" id="MED6146044.1"/>
    </source>
</evidence>
<evidence type="ECO:0000313" key="5">
    <source>
        <dbReference type="Proteomes" id="UP001341840"/>
    </source>
</evidence>
<gene>
    <name evidence="4" type="primary">PLAT2_1</name>
    <name evidence="4" type="ORF">PIB30_030837</name>
</gene>
<evidence type="ECO:0000256" key="2">
    <source>
        <dbReference type="SAM" id="SignalP"/>
    </source>
</evidence>
<dbReference type="InterPro" id="IPR036392">
    <property type="entry name" value="PLAT/LH2_dom_sf"/>
</dbReference>
<evidence type="ECO:0000256" key="1">
    <source>
        <dbReference type="PROSITE-ProRule" id="PRU00152"/>
    </source>
</evidence>
<dbReference type="Proteomes" id="UP001341840">
    <property type="component" value="Unassembled WGS sequence"/>
</dbReference>
<dbReference type="Pfam" id="PF01477">
    <property type="entry name" value="PLAT"/>
    <property type="match status" value="1"/>
</dbReference>
<keyword evidence="2" id="KW-0732">Signal</keyword>
<accession>A0ABU6TCG7</accession>
<feature type="domain" description="PLAT" evidence="3">
    <location>
        <begin position="47"/>
        <end position="174"/>
    </location>
</feature>
<protein>
    <submittedName>
        <fullName evidence="4">PLAT domain-containing protein 2</fullName>
    </submittedName>
</protein>